<evidence type="ECO:0000256" key="4">
    <source>
        <dbReference type="ARBA" id="ARBA00022556"/>
    </source>
</evidence>
<dbReference type="RefSeq" id="WP_013258912.1">
    <property type="nucleotide sequence ID" value="NC_014365.1"/>
</dbReference>
<evidence type="ECO:0000256" key="2">
    <source>
        <dbReference type="ARBA" id="ARBA00022490"/>
    </source>
</evidence>
<organism evidence="9 10">
    <name type="scientific">Desulfarculus baarsii (strain ATCC 33931 / DSM 2075 / LMG 7858 / VKM B-1802 / 2st14)</name>
    <dbReference type="NCBI Taxonomy" id="644282"/>
    <lineage>
        <taxon>Bacteria</taxon>
        <taxon>Pseudomonadati</taxon>
        <taxon>Thermodesulfobacteriota</taxon>
        <taxon>Desulfarculia</taxon>
        <taxon>Desulfarculales</taxon>
        <taxon>Desulfarculaceae</taxon>
        <taxon>Desulfarculus</taxon>
    </lineage>
</organism>
<dbReference type="CDD" id="cd01288">
    <property type="entry name" value="FabZ"/>
    <property type="match status" value="1"/>
</dbReference>
<evidence type="ECO:0000256" key="3">
    <source>
        <dbReference type="ARBA" id="ARBA00022516"/>
    </source>
</evidence>
<dbReference type="HAMAP" id="MF_00406">
    <property type="entry name" value="FabZ"/>
    <property type="match status" value="1"/>
</dbReference>
<dbReference type="Gene3D" id="3.10.129.10">
    <property type="entry name" value="Hotdog Thioesterase"/>
    <property type="match status" value="1"/>
</dbReference>
<dbReference type="FunFam" id="3.10.129.10:FF:000001">
    <property type="entry name" value="3-hydroxyacyl-[acyl-carrier-protein] dehydratase FabZ"/>
    <property type="match status" value="1"/>
</dbReference>
<comment type="function">
    <text evidence="7 8">Involved in unsaturated fatty acids biosynthesis. Catalyzes the dehydration of short chain beta-hydroxyacyl-ACPs and long chain saturated and unsaturated beta-hydroxyacyl-ACPs.</text>
</comment>
<evidence type="ECO:0000313" key="10">
    <source>
        <dbReference type="Proteomes" id="UP000009047"/>
    </source>
</evidence>
<dbReference type="GO" id="GO:0009245">
    <property type="term" value="P:lipid A biosynthetic process"/>
    <property type="evidence" value="ECO:0007669"/>
    <property type="project" value="UniProtKB-UniRule"/>
</dbReference>
<dbReference type="NCBIfam" id="TIGR01750">
    <property type="entry name" value="fabZ"/>
    <property type="match status" value="1"/>
</dbReference>
<dbReference type="NCBIfam" id="NF000582">
    <property type="entry name" value="PRK00006.1"/>
    <property type="match status" value="1"/>
</dbReference>
<gene>
    <name evidence="8" type="primary">fabZ</name>
    <name evidence="9" type="ordered locus">Deba_2106</name>
</gene>
<keyword evidence="4 8" id="KW-0441">Lipid A biosynthesis</keyword>
<keyword evidence="5 8" id="KW-0443">Lipid metabolism</keyword>
<evidence type="ECO:0000256" key="6">
    <source>
        <dbReference type="ARBA" id="ARBA00023239"/>
    </source>
</evidence>
<dbReference type="PANTHER" id="PTHR30272:SF1">
    <property type="entry name" value="3-HYDROXYACYL-[ACYL-CARRIER-PROTEIN] DEHYDRATASE"/>
    <property type="match status" value="1"/>
</dbReference>
<evidence type="ECO:0000256" key="1">
    <source>
        <dbReference type="ARBA" id="ARBA00004496"/>
    </source>
</evidence>
<comment type="subcellular location">
    <subcellularLocation>
        <location evidence="1 8">Cytoplasm</location>
    </subcellularLocation>
</comment>
<dbReference type="GO" id="GO:0006633">
    <property type="term" value="P:fatty acid biosynthetic process"/>
    <property type="evidence" value="ECO:0007669"/>
    <property type="project" value="UniProtKB-UniRule"/>
</dbReference>
<keyword evidence="2 8" id="KW-0963">Cytoplasm</keyword>
<dbReference type="GO" id="GO:0016020">
    <property type="term" value="C:membrane"/>
    <property type="evidence" value="ECO:0007669"/>
    <property type="project" value="GOC"/>
</dbReference>
<sequence length="158" mass="17539">MPEPCMDIQRIIELLPHRYPFLLIDRVLELEPRKRIVAIKNVTYNEPFFQGHFPGLPVMPGVLIVEAMGQAGGIMVYHEVPAGSDIIIYFMSLDNVKFRRPVVPGDQLLIEVNSTHLSSRAWKMAGKAYVDGKLAAQAELSAAVQISDKKGLTKGPEA</sequence>
<dbReference type="EC" id="4.2.1.59" evidence="8"/>
<evidence type="ECO:0000256" key="5">
    <source>
        <dbReference type="ARBA" id="ARBA00023098"/>
    </source>
</evidence>
<comment type="similarity">
    <text evidence="8">Belongs to the thioester dehydratase family. FabZ subfamily.</text>
</comment>
<keyword evidence="3 8" id="KW-0444">Lipid biosynthesis</keyword>
<proteinExistence type="inferred from homology"/>
<dbReference type="PANTHER" id="PTHR30272">
    <property type="entry name" value="3-HYDROXYACYL-[ACYL-CARRIER-PROTEIN] DEHYDRATASE"/>
    <property type="match status" value="1"/>
</dbReference>
<name>E1QIF4_DESB2</name>
<dbReference type="HOGENOM" id="CLU_078912_1_0_7"/>
<keyword evidence="10" id="KW-1185">Reference proteome</keyword>
<accession>E1QIF4</accession>
<comment type="catalytic activity">
    <reaction evidence="8">
        <text>a (3R)-hydroxyacyl-[ACP] = a (2E)-enoyl-[ACP] + H2O</text>
        <dbReference type="Rhea" id="RHEA:13097"/>
        <dbReference type="Rhea" id="RHEA-COMP:9925"/>
        <dbReference type="Rhea" id="RHEA-COMP:9945"/>
        <dbReference type="ChEBI" id="CHEBI:15377"/>
        <dbReference type="ChEBI" id="CHEBI:78784"/>
        <dbReference type="ChEBI" id="CHEBI:78827"/>
        <dbReference type="EC" id="4.2.1.59"/>
    </reaction>
</comment>
<dbReference type="EMBL" id="CP002085">
    <property type="protein sequence ID" value="ADK85471.1"/>
    <property type="molecule type" value="Genomic_DNA"/>
</dbReference>
<dbReference type="Proteomes" id="UP000009047">
    <property type="component" value="Chromosome"/>
</dbReference>
<dbReference type="GO" id="GO:0005737">
    <property type="term" value="C:cytoplasm"/>
    <property type="evidence" value="ECO:0007669"/>
    <property type="project" value="UniProtKB-SubCell"/>
</dbReference>
<evidence type="ECO:0000313" key="9">
    <source>
        <dbReference type="EMBL" id="ADK85471.1"/>
    </source>
</evidence>
<keyword evidence="6 8" id="KW-0456">Lyase</keyword>
<dbReference type="InterPro" id="IPR029069">
    <property type="entry name" value="HotDog_dom_sf"/>
</dbReference>
<dbReference type="KEGG" id="dbr:Deba_2106"/>
<dbReference type="STRING" id="644282.Deba_2106"/>
<dbReference type="eggNOG" id="COG0764">
    <property type="taxonomic scope" value="Bacteria"/>
</dbReference>
<reference evidence="9 10" key="1">
    <citation type="journal article" date="2010" name="Stand. Genomic Sci.">
        <title>Complete genome sequence of Desulfarculus baarsii type strain (2st14).</title>
        <authorList>
            <person name="Sun H."/>
            <person name="Spring S."/>
            <person name="Lapidus A."/>
            <person name="Davenport K."/>
            <person name="Del Rio T.G."/>
            <person name="Tice H."/>
            <person name="Nolan M."/>
            <person name="Copeland A."/>
            <person name="Cheng J.F."/>
            <person name="Lucas S."/>
            <person name="Tapia R."/>
            <person name="Goodwin L."/>
            <person name="Pitluck S."/>
            <person name="Ivanova N."/>
            <person name="Pagani I."/>
            <person name="Mavromatis K."/>
            <person name="Ovchinnikova G."/>
            <person name="Pati A."/>
            <person name="Chen A."/>
            <person name="Palaniappan K."/>
            <person name="Hauser L."/>
            <person name="Chang Y.J."/>
            <person name="Jeffries C.D."/>
            <person name="Detter J.C."/>
            <person name="Han C."/>
            <person name="Rohde M."/>
            <person name="Brambilla E."/>
            <person name="Goker M."/>
            <person name="Woyke T."/>
            <person name="Bristow J."/>
            <person name="Eisen J.A."/>
            <person name="Markowitz V."/>
            <person name="Hugenholtz P."/>
            <person name="Kyrpides N.C."/>
            <person name="Klenk H.P."/>
            <person name="Land M."/>
        </authorList>
    </citation>
    <scope>NUCLEOTIDE SEQUENCE [LARGE SCALE GENOMIC DNA]</scope>
    <source>
        <strain evidence="10">ATCC 33931 / DSM 2075 / LMG 7858 / VKM B-1802 / 2st14</strain>
    </source>
</reference>
<dbReference type="Pfam" id="PF07977">
    <property type="entry name" value="FabA"/>
    <property type="match status" value="1"/>
</dbReference>
<feature type="active site" evidence="8">
    <location>
        <position position="52"/>
    </location>
</feature>
<protein>
    <recommendedName>
        <fullName evidence="8">3-hydroxyacyl-[acyl-carrier-protein] dehydratase FabZ</fullName>
        <ecNumber evidence="8">4.2.1.59</ecNumber>
    </recommendedName>
    <alternativeName>
        <fullName evidence="8">(3R)-hydroxymyristoyl-[acyl-carrier-protein] dehydratase</fullName>
        <shortName evidence="8">(3R)-hydroxymyristoyl-ACP dehydrase</shortName>
    </alternativeName>
    <alternativeName>
        <fullName evidence="8">Beta-hydroxyacyl-ACP dehydratase</fullName>
    </alternativeName>
</protein>
<evidence type="ECO:0000256" key="8">
    <source>
        <dbReference type="HAMAP-Rule" id="MF_00406"/>
    </source>
</evidence>
<dbReference type="InterPro" id="IPR013114">
    <property type="entry name" value="FabA_FabZ"/>
</dbReference>
<evidence type="ECO:0000256" key="7">
    <source>
        <dbReference type="ARBA" id="ARBA00025049"/>
    </source>
</evidence>
<dbReference type="SUPFAM" id="SSF54637">
    <property type="entry name" value="Thioesterase/thiol ester dehydrase-isomerase"/>
    <property type="match status" value="1"/>
</dbReference>
<dbReference type="GO" id="GO:0019171">
    <property type="term" value="F:(3R)-hydroxyacyl-[acyl-carrier-protein] dehydratase activity"/>
    <property type="evidence" value="ECO:0007669"/>
    <property type="project" value="UniProtKB-EC"/>
</dbReference>
<dbReference type="InterPro" id="IPR010084">
    <property type="entry name" value="FabZ"/>
</dbReference>
<dbReference type="AlphaFoldDB" id="E1QIF4"/>